<protein>
    <submittedName>
        <fullName evidence="4">GDP-mannose mannosyl hydrolase</fullName>
        <ecNumber evidence="4">3.6.1.-</ecNumber>
    </submittedName>
</protein>
<evidence type="ECO:0000256" key="2">
    <source>
        <dbReference type="ARBA" id="ARBA00022801"/>
    </source>
</evidence>
<evidence type="ECO:0000259" key="3">
    <source>
        <dbReference type="PROSITE" id="PS51462"/>
    </source>
</evidence>
<sequence length="141" mass="15794">MCSYILYENPVVGVAAVVANDRGQILLGRRNGSYRGLWCIPCGYVEYDEDVCEAIVREYKEETNLDIRLKGVFSVQSNFHNPETHTVGIWFKAEVTGGELMAQADLDQVGYFALDDLPPLAFPTDAKVIEELKDVCSKNKK</sequence>
<dbReference type="EMBL" id="QFGA01000001">
    <property type="protein sequence ID" value="TEB07085.1"/>
    <property type="molecule type" value="Genomic_DNA"/>
</dbReference>
<evidence type="ECO:0000313" key="4">
    <source>
        <dbReference type="EMBL" id="TEB07085.1"/>
    </source>
</evidence>
<dbReference type="PANTHER" id="PTHR43046">
    <property type="entry name" value="GDP-MANNOSE MANNOSYL HYDROLASE"/>
    <property type="match status" value="1"/>
</dbReference>
<dbReference type="GO" id="GO:0016787">
    <property type="term" value="F:hydrolase activity"/>
    <property type="evidence" value="ECO:0007669"/>
    <property type="project" value="UniProtKB-KW"/>
</dbReference>
<dbReference type="SUPFAM" id="SSF55811">
    <property type="entry name" value="Nudix"/>
    <property type="match status" value="1"/>
</dbReference>
<dbReference type="Gene3D" id="3.90.79.10">
    <property type="entry name" value="Nucleoside Triphosphate Pyrophosphohydrolase"/>
    <property type="match status" value="1"/>
</dbReference>
<proteinExistence type="predicted"/>
<accession>A0A4Y7RDI9</accession>
<feature type="domain" description="Nudix hydrolase" evidence="3">
    <location>
        <begin position="9"/>
        <end position="134"/>
    </location>
</feature>
<dbReference type="EC" id="3.6.1.-" evidence="4"/>
<dbReference type="PANTHER" id="PTHR43046:SF14">
    <property type="entry name" value="MUTT_NUDIX FAMILY PROTEIN"/>
    <property type="match status" value="1"/>
</dbReference>
<comment type="cofactor">
    <cofactor evidence="1">
        <name>Mg(2+)</name>
        <dbReference type="ChEBI" id="CHEBI:18420"/>
    </cofactor>
</comment>
<reference evidence="4 5" key="1">
    <citation type="journal article" date="2018" name="Environ. Microbiol.">
        <title>Novel energy conservation strategies and behaviour of Pelotomaculum schinkii driving syntrophic propionate catabolism.</title>
        <authorList>
            <person name="Hidalgo-Ahumada C.A.P."/>
            <person name="Nobu M.K."/>
            <person name="Narihiro T."/>
            <person name="Tamaki H."/>
            <person name="Liu W.T."/>
            <person name="Kamagata Y."/>
            <person name="Stams A.J.M."/>
            <person name="Imachi H."/>
            <person name="Sousa D.Z."/>
        </authorList>
    </citation>
    <scope>NUCLEOTIDE SEQUENCE [LARGE SCALE GENOMIC DNA]</scope>
    <source>
        <strain evidence="4 5">HH</strain>
    </source>
</reference>
<dbReference type="Pfam" id="PF00293">
    <property type="entry name" value="NUDIX"/>
    <property type="match status" value="1"/>
</dbReference>
<evidence type="ECO:0000313" key="5">
    <source>
        <dbReference type="Proteomes" id="UP000298324"/>
    </source>
</evidence>
<keyword evidence="2 4" id="KW-0378">Hydrolase</keyword>
<dbReference type="InterPro" id="IPR000086">
    <property type="entry name" value="NUDIX_hydrolase_dom"/>
</dbReference>
<dbReference type="CDD" id="cd04678">
    <property type="entry name" value="NUDIX_MTH2_Nudt15"/>
    <property type="match status" value="1"/>
</dbReference>
<dbReference type="InterPro" id="IPR015797">
    <property type="entry name" value="NUDIX_hydrolase-like_dom_sf"/>
</dbReference>
<gene>
    <name evidence="4" type="primary">gmm</name>
    <name evidence="4" type="ORF">Psch_00627</name>
</gene>
<dbReference type="AlphaFoldDB" id="A0A4Y7RDI9"/>
<name>A0A4Y7RDI9_9FIRM</name>
<dbReference type="PROSITE" id="PS51462">
    <property type="entry name" value="NUDIX"/>
    <property type="match status" value="1"/>
</dbReference>
<organism evidence="4 5">
    <name type="scientific">Pelotomaculum schinkii</name>
    <dbReference type="NCBI Taxonomy" id="78350"/>
    <lineage>
        <taxon>Bacteria</taxon>
        <taxon>Bacillati</taxon>
        <taxon>Bacillota</taxon>
        <taxon>Clostridia</taxon>
        <taxon>Eubacteriales</taxon>
        <taxon>Desulfotomaculaceae</taxon>
        <taxon>Pelotomaculum</taxon>
    </lineage>
</organism>
<dbReference type="Proteomes" id="UP000298324">
    <property type="component" value="Unassembled WGS sequence"/>
</dbReference>
<comment type="caution">
    <text evidence="4">The sequence shown here is derived from an EMBL/GenBank/DDBJ whole genome shotgun (WGS) entry which is preliminary data.</text>
</comment>
<evidence type="ECO:0000256" key="1">
    <source>
        <dbReference type="ARBA" id="ARBA00001946"/>
    </source>
</evidence>
<keyword evidence="5" id="KW-1185">Reference proteome</keyword>